<accession>A0ABS9W3B2</accession>
<dbReference type="RefSeq" id="WP_120008007.1">
    <property type="nucleotide sequence ID" value="NZ_JALBUU010000004.1"/>
</dbReference>
<dbReference type="PANTHER" id="PTHR37811:SF2">
    <property type="entry name" value="ABM DOMAIN-CONTAINING PROTEIN"/>
    <property type="match status" value="1"/>
</dbReference>
<evidence type="ECO:0000259" key="2">
    <source>
        <dbReference type="PROSITE" id="PS51725"/>
    </source>
</evidence>
<gene>
    <name evidence="3" type="ORF">MON41_08435</name>
</gene>
<reference evidence="3 4" key="1">
    <citation type="submission" date="2022-03" db="EMBL/GenBank/DDBJ databases">
        <title>Complete genome analysis of Roseomonas KG 17.1 : a prolific producer of plant growth promoters.</title>
        <authorList>
            <person name="Saadouli I."/>
            <person name="Najjari A."/>
            <person name="Mosbah A."/>
            <person name="Ouzari H.I."/>
        </authorList>
    </citation>
    <scope>NUCLEOTIDE SEQUENCE [LARGE SCALE GENOMIC DNA]</scope>
    <source>
        <strain evidence="3 4">KG17-1</strain>
    </source>
</reference>
<comment type="caution">
    <text evidence="3">The sequence shown here is derived from an EMBL/GenBank/DDBJ whole genome shotgun (WGS) entry which is preliminary data.</text>
</comment>
<dbReference type="PANTHER" id="PTHR37811">
    <property type="entry name" value="BLL5343 PROTEIN"/>
    <property type="match status" value="1"/>
</dbReference>
<dbReference type="InterPro" id="IPR007138">
    <property type="entry name" value="ABM_dom"/>
</dbReference>
<feature type="region of interest" description="Disordered" evidence="1">
    <location>
        <begin position="103"/>
        <end position="128"/>
    </location>
</feature>
<dbReference type="EMBL" id="JALBUU010000004">
    <property type="protein sequence ID" value="MCI0753786.1"/>
    <property type="molecule type" value="Genomic_DNA"/>
</dbReference>
<keyword evidence="3" id="KW-0503">Monooxygenase</keyword>
<dbReference type="GO" id="GO:0004497">
    <property type="term" value="F:monooxygenase activity"/>
    <property type="evidence" value="ECO:0007669"/>
    <property type="project" value="UniProtKB-KW"/>
</dbReference>
<dbReference type="InterPro" id="IPR052936">
    <property type="entry name" value="Jasmonate_Hydroxylase-like"/>
</dbReference>
<keyword evidence="3" id="KW-0560">Oxidoreductase</keyword>
<evidence type="ECO:0000313" key="4">
    <source>
        <dbReference type="Proteomes" id="UP001201985"/>
    </source>
</evidence>
<evidence type="ECO:0000313" key="3">
    <source>
        <dbReference type="EMBL" id="MCI0753786.1"/>
    </source>
</evidence>
<protein>
    <submittedName>
        <fullName evidence="3">Antibiotic biosynthesis monooxygenase</fullName>
    </submittedName>
</protein>
<dbReference type="Proteomes" id="UP001201985">
    <property type="component" value="Unassembled WGS sequence"/>
</dbReference>
<dbReference type="InterPro" id="IPR011008">
    <property type="entry name" value="Dimeric_a/b-barrel"/>
</dbReference>
<dbReference type="Pfam" id="PF03992">
    <property type="entry name" value="ABM"/>
    <property type="match status" value="1"/>
</dbReference>
<feature type="domain" description="ABM" evidence="2">
    <location>
        <begin position="2"/>
        <end position="90"/>
    </location>
</feature>
<sequence length="128" mass="14523">MIAVIFELKPAPGRESRYLDLAAALRPELDELDGFISIERFRSLSDPDKLLSLSFWRDEAAVAGWRNRIHHREAQAEGRGGVLSFYRLRVAAVLRDYGLEERAEAPADSRARHDAHPDQNRDGESSHD</sequence>
<organism evidence="3 4">
    <name type="scientific">Teichococcus vastitatis</name>
    <dbReference type="NCBI Taxonomy" id="2307076"/>
    <lineage>
        <taxon>Bacteria</taxon>
        <taxon>Pseudomonadati</taxon>
        <taxon>Pseudomonadota</taxon>
        <taxon>Alphaproteobacteria</taxon>
        <taxon>Acetobacterales</taxon>
        <taxon>Roseomonadaceae</taxon>
        <taxon>Roseomonas</taxon>
    </lineage>
</organism>
<evidence type="ECO:0000256" key="1">
    <source>
        <dbReference type="SAM" id="MobiDB-lite"/>
    </source>
</evidence>
<dbReference type="SUPFAM" id="SSF54909">
    <property type="entry name" value="Dimeric alpha+beta barrel"/>
    <property type="match status" value="1"/>
</dbReference>
<proteinExistence type="predicted"/>
<keyword evidence="4" id="KW-1185">Reference proteome</keyword>
<name>A0ABS9W3B2_9PROT</name>
<dbReference type="Gene3D" id="3.30.70.100">
    <property type="match status" value="1"/>
</dbReference>
<dbReference type="PROSITE" id="PS51725">
    <property type="entry name" value="ABM"/>
    <property type="match status" value="1"/>
</dbReference>